<dbReference type="Pfam" id="PF13720">
    <property type="entry name" value="Acetyltransf_11"/>
    <property type="match status" value="1"/>
</dbReference>
<dbReference type="GO" id="GO:0009245">
    <property type="term" value="P:lipid A biosynthetic process"/>
    <property type="evidence" value="ECO:0007669"/>
    <property type="project" value="UniProtKB-KW"/>
</dbReference>
<dbReference type="InterPro" id="IPR010137">
    <property type="entry name" value="Lipid_A_LpxA"/>
</dbReference>
<organism evidence="7">
    <name type="scientific">bioreactor metagenome</name>
    <dbReference type="NCBI Taxonomy" id="1076179"/>
    <lineage>
        <taxon>unclassified sequences</taxon>
        <taxon>metagenomes</taxon>
        <taxon>ecological metagenomes</taxon>
    </lineage>
</organism>
<keyword evidence="2" id="KW-0441">Lipid A biosynthesis</keyword>
<evidence type="ECO:0000256" key="2">
    <source>
        <dbReference type="ARBA" id="ARBA00022556"/>
    </source>
</evidence>
<evidence type="ECO:0000256" key="1">
    <source>
        <dbReference type="ARBA" id="ARBA00022516"/>
    </source>
</evidence>
<keyword evidence="1" id="KW-0444">Lipid biosynthesis</keyword>
<keyword evidence="5 7" id="KW-0012">Acyltransferase</keyword>
<evidence type="ECO:0000259" key="6">
    <source>
        <dbReference type="Pfam" id="PF13720"/>
    </source>
</evidence>
<protein>
    <submittedName>
        <fullName evidence="7">Acyl-[acyl-carrier-protein]--UDP-N-acetylglucosamine O-acyltransferase</fullName>
        <ecNumber evidence="7">2.3.1.129</ecNumber>
    </submittedName>
</protein>
<dbReference type="PANTHER" id="PTHR43480:SF1">
    <property type="entry name" value="ACYL-[ACYL-CARRIER-PROTEIN]--UDP-N-ACETYLGLUCOSAMINE O-ACYLTRANSFERASE, MITOCHONDRIAL-RELATED"/>
    <property type="match status" value="1"/>
</dbReference>
<dbReference type="Gene3D" id="2.160.10.10">
    <property type="entry name" value="Hexapeptide repeat proteins"/>
    <property type="match status" value="1"/>
</dbReference>
<evidence type="ECO:0000256" key="3">
    <source>
        <dbReference type="ARBA" id="ARBA00022679"/>
    </source>
</evidence>
<dbReference type="PANTHER" id="PTHR43480">
    <property type="entry name" value="ACYL-[ACYL-CARRIER-PROTEIN]--UDP-N-ACETYLGLUCOSAMINE O-ACYLTRANSFERASE"/>
    <property type="match status" value="1"/>
</dbReference>
<dbReference type="PIRSF" id="PIRSF000456">
    <property type="entry name" value="UDP-GlcNAc_acltr"/>
    <property type="match status" value="1"/>
</dbReference>
<evidence type="ECO:0000256" key="5">
    <source>
        <dbReference type="ARBA" id="ARBA00023315"/>
    </source>
</evidence>
<dbReference type="SUPFAM" id="SSF51161">
    <property type="entry name" value="Trimeric LpxA-like enzymes"/>
    <property type="match status" value="1"/>
</dbReference>
<dbReference type="EMBL" id="VSSQ01000309">
    <property type="protein sequence ID" value="MPL90632.1"/>
    <property type="molecule type" value="Genomic_DNA"/>
</dbReference>
<reference evidence="7" key="1">
    <citation type="submission" date="2019-08" db="EMBL/GenBank/DDBJ databases">
        <authorList>
            <person name="Kucharzyk K."/>
            <person name="Murdoch R.W."/>
            <person name="Higgins S."/>
            <person name="Loffler F."/>
        </authorList>
    </citation>
    <scope>NUCLEOTIDE SEQUENCE</scope>
</reference>
<dbReference type="CDD" id="cd03351">
    <property type="entry name" value="LbH_UDP-GlcNAc_AT"/>
    <property type="match status" value="1"/>
</dbReference>
<dbReference type="NCBIfam" id="NF003657">
    <property type="entry name" value="PRK05289.1"/>
    <property type="match status" value="1"/>
</dbReference>
<comment type="caution">
    <text evidence="7">The sequence shown here is derived from an EMBL/GenBank/DDBJ whole genome shotgun (WGS) entry which is preliminary data.</text>
</comment>
<dbReference type="Gene3D" id="1.20.1180.10">
    <property type="entry name" value="Udp N-acetylglucosamine O-acyltransferase, C-terminal domain"/>
    <property type="match status" value="1"/>
</dbReference>
<evidence type="ECO:0000313" key="7">
    <source>
        <dbReference type="EMBL" id="MPL90632.1"/>
    </source>
</evidence>
<keyword evidence="4" id="KW-0443">Lipid metabolism</keyword>
<sequence>MNQPLSYIHPNAIIGKDVIIEPFTAIYDDVEIGDNCWIGPNVTIFSGARIGKNNKIFPNASISAVPQDLKFAGEKTTTIIGDNNIIRESVTINRGTSALGYTKIGNNNLVMAYAHVAHDCVVGDNCILANGATLAGHIEVGDFAIIGGLSAIHQFTKIGSHVILMGGSLVDKDVPPFVKGAKFPLSYCGINSVGLSRRGFSQETINSIKEYYKIVFQSGLTYSNAFEELKKLPSTPELQEIINFISKAERGLMKGYINSSSEDI</sequence>
<evidence type="ECO:0000256" key="4">
    <source>
        <dbReference type="ARBA" id="ARBA00023098"/>
    </source>
</evidence>
<dbReference type="InterPro" id="IPR001451">
    <property type="entry name" value="Hexapep"/>
</dbReference>
<dbReference type="AlphaFoldDB" id="A0A644VIZ2"/>
<dbReference type="NCBIfam" id="TIGR01852">
    <property type="entry name" value="lipid_A_lpxA"/>
    <property type="match status" value="1"/>
</dbReference>
<dbReference type="EC" id="2.3.1.129" evidence="7"/>
<keyword evidence="3 7" id="KW-0808">Transferase</keyword>
<dbReference type="InterPro" id="IPR037157">
    <property type="entry name" value="Acetyltransf_C_sf"/>
</dbReference>
<dbReference type="Pfam" id="PF00132">
    <property type="entry name" value="Hexapep"/>
    <property type="match status" value="2"/>
</dbReference>
<proteinExistence type="predicted"/>
<dbReference type="InterPro" id="IPR011004">
    <property type="entry name" value="Trimer_LpxA-like_sf"/>
</dbReference>
<dbReference type="GO" id="GO:0016020">
    <property type="term" value="C:membrane"/>
    <property type="evidence" value="ECO:0007669"/>
    <property type="project" value="GOC"/>
</dbReference>
<dbReference type="GO" id="GO:0008780">
    <property type="term" value="F:acyl-[acyl-carrier-protein]-UDP-N-acetylglucosamine O-acyltransferase activity"/>
    <property type="evidence" value="ECO:0007669"/>
    <property type="project" value="UniProtKB-EC"/>
</dbReference>
<name>A0A644VIZ2_9ZZZZ</name>
<dbReference type="InterPro" id="IPR029098">
    <property type="entry name" value="Acetyltransf_C"/>
</dbReference>
<gene>
    <name evidence="7" type="primary">lpxA_9</name>
    <name evidence="7" type="ORF">SDC9_36686</name>
</gene>
<accession>A0A644VIZ2</accession>
<feature type="domain" description="UDP N-acetylglucosamine O-acyltransferase C-terminal" evidence="6">
    <location>
        <begin position="173"/>
        <end position="253"/>
    </location>
</feature>